<evidence type="ECO:0000313" key="3">
    <source>
        <dbReference type="Proteomes" id="UP000296049"/>
    </source>
</evidence>
<dbReference type="AlphaFoldDB" id="R0KVR6"/>
<reference evidence="3" key="1">
    <citation type="journal article" date="2013" name="Nat. Genet.">
        <title>The duck genome and transcriptome provide insight into an avian influenza virus reservoir species.</title>
        <authorList>
            <person name="Huang Y."/>
            <person name="Li Y."/>
            <person name="Burt D.W."/>
            <person name="Chen H."/>
            <person name="Zhang Y."/>
            <person name="Qian W."/>
            <person name="Kim H."/>
            <person name="Gan S."/>
            <person name="Zhao Y."/>
            <person name="Li J."/>
            <person name="Yi K."/>
            <person name="Feng H."/>
            <person name="Zhu P."/>
            <person name="Li B."/>
            <person name="Liu Q."/>
            <person name="Fairley S."/>
            <person name="Magor K.E."/>
            <person name="Du Z."/>
            <person name="Hu X."/>
            <person name="Goodman L."/>
            <person name="Tafer H."/>
            <person name="Vignal A."/>
            <person name="Lee T."/>
            <person name="Kim K.W."/>
            <person name="Sheng Z."/>
            <person name="An Y."/>
            <person name="Searle S."/>
            <person name="Herrero J."/>
            <person name="Groenen M.A."/>
            <person name="Crooijmans R.P."/>
            <person name="Faraut T."/>
            <person name="Cai Q."/>
            <person name="Webster R.G."/>
            <person name="Aldridge J.R."/>
            <person name="Warren W.C."/>
            <person name="Bartschat S."/>
            <person name="Kehr S."/>
            <person name="Marz M."/>
            <person name="Stadler P.F."/>
            <person name="Smith J."/>
            <person name="Kraus R.H."/>
            <person name="Zhao Y."/>
            <person name="Ren L."/>
            <person name="Fei J."/>
            <person name="Morisson M."/>
            <person name="Kaiser P."/>
            <person name="Griffin D.K."/>
            <person name="Rao M."/>
            <person name="Pitel F."/>
            <person name="Wang J."/>
            <person name="Li N."/>
        </authorList>
    </citation>
    <scope>NUCLEOTIDE SEQUENCE [LARGE SCALE GENOMIC DNA]</scope>
</reference>
<keyword evidence="3" id="KW-1185">Reference proteome</keyword>
<evidence type="ECO:0000313" key="2">
    <source>
        <dbReference type="EMBL" id="EOA93239.1"/>
    </source>
</evidence>
<dbReference type="EMBL" id="KB747347">
    <property type="protein sequence ID" value="EOA93239.1"/>
    <property type="molecule type" value="Genomic_DNA"/>
</dbReference>
<accession>R0KVR6</accession>
<feature type="signal peptide" evidence="1">
    <location>
        <begin position="1"/>
        <end position="31"/>
    </location>
</feature>
<dbReference type="Proteomes" id="UP000296049">
    <property type="component" value="Unassembled WGS sequence"/>
</dbReference>
<feature type="chain" id="PRO_5004344168" evidence="1">
    <location>
        <begin position="32"/>
        <end position="380"/>
    </location>
</feature>
<keyword evidence="1" id="KW-0732">Signal</keyword>
<sequence length="380" mass="41515">MGSAGSPVWALGIALEMHVLGLIHFPSGCRGAEWHPAGVSEAPCPTAPRKASVEAVTRISFTSRESFLEINSCKGDLAGDIFVLAVVAHYAEHVVPRQPQKHGRLLASSVWEERASLGDGSVKIRVQLRARARTGSCSWSNSANGVETAVGGRQRLCSFISWLLFCFPRRGLQNMMDGEFQTHGHHVLLQEDVKKEFLLSYPETPPCIALKSLSFQLPEWDFPFFAAGIGSLDGNISSWQLCAHYAWGKKHQLSQTPLPPAAASRCAVMGRRCKWQPRGNLVSGELEQLCGSCFGTDRIDEGTATVGMKLLLRTEKQEGVVPVGAPGASLGRTLKVPLVHPRVPFPTYRYRSLLSLLRAPYSGWAATQRAVPDGYKQVPF</sequence>
<evidence type="ECO:0000256" key="1">
    <source>
        <dbReference type="SAM" id="SignalP"/>
    </source>
</evidence>
<organism evidence="2 3">
    <name type="scientific">Anas platyrhynchos</name>
    <name type="common">Mallard</name>
    <name type="synonym">Anas boschas</name>
    <dbReference type="NCBI Taxonomy" id="8839"/>
    <lineage>
        <taxon>Eukaryota</taxon>
        <taxon>Metazoa</taxon>
        <taxon>Chordata</taxon>
        <taxon>Craniata</taxon>
        <taxon>Vertebrata</taxon>
        <taxon>Euteleostomi</taxon>
        <taxon>Archelosauria</taxon>
        <taxon>Archosauria</taxon>
        <taxon>Dinosauria</taxon>
        <taxon>Saurischia</taxon>
        <taxon>Theropoda</taxon>
        <taxon>Coelurosauria</taxon>
        <taxon>Aves</taxon>
        <taxon>Neognathae</taxon>
        <taxon>Galloanserae</taxon>
        <taxon>Anseriformes</taxon>
        <taxon>Anatidae</taxon>
        <taxon>Anatinae</taxon>
        <taxon>Anas</taxon>
    </lineage>
</organism>
<protein>
    <submittedName>
        <fullName evidence="2">Uncharacterized protein</fullName>
    </submittedName>
</protein>
<name>R0KVR6_ANAPL</name>
<gene>
    <name evidence="2" type="ORF">Anapl_14355</name>
</gene>
<proteinExistence type="predicted"/>